<comment type="subcellular location">
    <subcellularLocation>
        <location evidence="5">Membrane</location>
        <topology evidence="5">Single-pass membrane protein</topology>
    </subcellularLocation>
</comment>
<dbReference type="OrthoDB" id="5835829at2759"/>
<organism evidence="6 7">
    <name type="scientific">Anopheles albimanus</name>
    <name type="common">New world malaria mosquito</name>
    <dbReference type="NCBI Taxonomy" id="7167"/>
    <lineage>
        <taxon>Eukaryota</taxon>
        <taxon>Metazoa</taxon>
        <taxon>Ecdysozoa</taxon>
        <taxon>Arthropoda</taxon>
        <taxon>Hexapoda</taxon>
        <taxon>Insecta</taxon>
        <taxon>Pterygota</taxon>
        <taxon>Neoptera</taxon>
        <taxon>Endopterygota</taxon>
        <taxon>Diptera</taxon>
        <taxon>Nematocera</taxon>
        <taxon>Culicoidea</taxon>
        <taxon>Culicidae</taxon>
        <taxon>Anophelinae</taxon>
        <taxon>Anopheles</taxon>
    </lineage>
</organism>
<dbReference type="KEGG" id="aali:118468719"/>
<accession>A0A182F1K4</accession>
<evidence type="ECO:0000256" key="4">
    <source>
        <dbReference type="RuleBase" id="RU003718"/>
    </source>
</evidence>
<dbReference type="RefSeq" id="XP_035795742.1">
    <property type="nucleotide sequence ID" value="XM_035939849.1"/>
</dbReference>
<evidence type="ECO:0000313" key="7">
    <source>
        <dbReference type="Proteomes" id="UP000069272"/>
    </source>
</evidence>
<dbReference type="PANTHER" id="PTHR48043">
    <property type="entry name" value="EG:EG0003.4 PROTEIN-RELATED"/>
    <property type="match status" value="1"/>
</dbReference>
<name>A0A182F1K4_ANOAL</name>
<dbReference type="InterPro" id="IPR002213">
    <property type="entry name" value="UDP_glucos_trans"/>
</dbReference>
<dbReference type="FunFam" id="3.40.50.2000:FF:000021">
    <property type="entry name" value="UDP-glucuronosyltransferase"/>
    <property type="match status" value="1"/>
</dbReference>
<evidence type="ECO:0000256" key="5">
    <source>
        <dbReference type="RuleBase" id="RU362059"/>
    </source>
</evidence>
<evidence type="ECO:0000256" key="2">
    <source>
        <dbReference type="ARBA" id="ARBA00022676"/>
    </source>
</evidence>
<dbReference type="EC" id="2.4.1.17" evidence="5"/>
<keyword evidence="7" id="KW-1185">Reference proteome</keyword>
<dbReference type="Pfam" id="PF00201">
    <property type="entry name" value="UDPGT"/>
    <property type="match status" value="1"/>
</dbReference>
<protein>
    <recommendedName>
        <fullName evidence="5">UDP-glucuronosyltransferase</fullName>
        <ecNumber evidence="5">2.4.1.17</ecNumber>
    </recommendedName>
</protein>
<feature type="signal peptide" evidence="5">
    <location>
        <begin position="1"/>
        <end position="20"/>
    </location>
</feature>
<evidence type="ECO:0000256" key="1">
    <source>
        <dbReference type="ARBA" id="ARBA00009995"/>
    </source>
</evidence>
<dbReference type="Gene3D" id="3.40.50.2000">
    <property type="entry name" value="Glycogen Phosphorylase B"/>
    <property type="match status" value="2"/>
</dbReference>
<dbReference type="GO" id="GO:0016020">
    <property type="term" value="C:membrane"/>
    <property type="evidence" value="ECO:0007669"/>
    <property type="project" value="UniProtKB-SubCell"/>
</dbReference>
<dbReference type="VEuPathDB" id="VectorBase:AALB000333"/>
<dbReference type="PROSITE" id="PS00375">
    <property type="entry name" value="UDPGT"/>
    <property type="match status" value="1"/>
</dbReference>
<evidence type="ECO:0000313" key="6">
    <source>
        <dbReference type="EnsemblMetazoa" id="AALB000333-PA"/>
    </source>
</evidence>
<keyword evidence="5" id="KW-0732">Signal</keyword>
<feature type="transmembrane region" description="Helical" evidence="5">
    <location>
        <begin position="489"/>
        <end position="511"/>
    </location>
</feature>
<dbReference type="GeneID" id="118468719"/>
<dbReference type="InterPro" id="IPR035595">
    <property type="entry name" value="UDP_glycos_trans_CS"/>
</dbReference>
<dbReference type="Proteomes" id="UP000069272">
    <property type="component" value="Chromosome 2L"/>
</dbReference>
<sequence>MRCSTVCIVAVLACAGVSQAANILFMSGVPSPSHYIWLRPLINEMGRRGHNVTVLSADIEKRPPANVTYVHLENFYSTMYNTSMRQKLDFFNMANESPVKMLRLFDEFGLDLCEAALKSDGMHSVLGYPKDFKFDLFVSDFMIGPCITSLILHRFKDVPYIPSCPYNAPSTAAAVLGAYAYSGLVPNHVYDAPEQMSFLQRAKNLYYDLYEMILHEVFLHPEADRILRKLYPDAPSTKSFYRNVRLSLINIHPAIQYKEPMMPNMISVGGLQIQQPKALPEDLRQVVEAAPNGFILFSLGSNARSDLLGRERIINILTAMERLPQYRFLWKFESDESKLPMAVPKNVYIRAWMPQNDLLAHPNIKLFITHSGLLSTQEAIWNGVPIIGFPVFADQFRNINYCVDVGIGKRLSIHSFQAAQLVAAVKEILGEPKYAERMAQVSRLFRDQPESPLERAAWWCEWVLRNPDSNLLQSRAVYLSWFTKYSYDVLLFVLGVVLLLAIAIWKAIAVVSRYQLGRSVKSKGD</sequence>
<comment type="similarity">
    <text evidence="1 4">Belongs to the UDP-glycosyltransferase family.</text>
</comment>
<reference evidence="6 7" key="1">
    <citation type="journal article" date="2017" name="G3 (Bethesda)">
        <title>The Physical Genome Mapping of Anopheles albimanus Corrected Scaffold Misassemblies and Identified Interarm Rearrangements in Genus Anopheles.</title>
        <authorList>
            <person name="Artemov G.N."/>
            <person name="Peery A.N."/>
            <person name="Jiang X."/>
            <person name="Tu Z."/>
            <person name="Stegniy V.N."/>
            <person name="Sharakhova M.V."/>
            <person name="Sharakhov I.V."/>
        </authorList>
    </citation>
    <scope>NUCLEOTIDE SEQUENCE [LARGE SCALE GENOMIC DNA]</scope>
    <source>
        <strain evidence="6 7">ALBI9_A</strain>
    </source>
</reference>
<proteinExistence type="inferred from homology"/>
<dbReference type="SUPFAM" id="SSF53756">
    <property type="entry name" value="UDP-Glycosyltransferase/glycogen phosphorylase"/>
    <property type="match status" value="1"/>
</dbReference>
<dbReference type="GO" id="GO:0015020">
    <property type="term" value="F:glucuronosyltransferase activity"/>
    <property type="evidence" value="ECO:0007669"/>
    <property type="project" value="UniProtKB-EC"/>
</dbReference>
<evidence type="ECO:0000256" key="3">
    <source>
        <dbReference type="ARBA" id="ARBA00022679"/>
    </source>
</evidence>
<keyword evidence="5" id="KW-1133">Transmembrane helix</keyword>
<keyword evidence="2 4" id="KW-0328">Glycosyltransferase</keyword>
<keyword evidence="5" id="KW-0812">Transmembrane</keyword>
<feature type="chain" id="PRO_5036529227" description="UDP-glucuronosyltransferase" evidence="5">
    <location>
        <begin position="21"/>
        <end position="525"/>
    </location>
</feature>
<dbReference type="EnsemblMetazoa" id="AALB000333-RA">
    <property type="protein sequence ID" value="AALB000333-PA"/>
    <property type="gene ID" value="AALB000333"/>
</dbReference>
<dbReference type="STRING" id="7167.A0A182F1K4"/>
<dbReference type="InterPro" id="IPR050271">
    <property type="entry name" value="UDP-glycosyltransferase"/>
</dbReference>
<dbReference type="VEuPathDB" id="VectorBase:AALB20_033176"/>
<reference evidence="6" key="2">
    <citation type="submission" date="2022-08" db="UniProtKB">
        <authorList>
            <consortium name="EnsemblMetazoa"/>
        </authorList>
    </citation>
    <scope>IDENTIFICATION</scope>
    <source>
        <strain evidence="6">STECLA/ALBI9_A</strain>
    </source>
</reference>
<dbReference type="CDD" id="cd03784">
    <property type="entry name" value="GT1_Gtf-like"/>
    <property type="match status" value="1"/>
</dbReference>
<dbReference type="AlphaFoldDB" id="A0A182F1K4"/>
<dbReference type="PANTHER" id="PTHR48043:SF159">
    <property type="entry name" value="EG:EG0003.4 PROTEIN-RELATED"/>
    <property type="match status" value="1"/>
</dbReference>
<keyword evidence="5" id="KW-0472">Membrane</keyword>
<comment type="catalytic activity">
    <reaction evidence="5">
        <text>glucuronate acceptor + UDP-alpha-D-glucuronate = acceptor beta-D-glucuronoside + UDP + H(+)</text>
        <dbReference type="Rhea" id="RHEA:21032"/>
        <dbReference type="ChEBI" id="CHEBI:15378"/>
        <dbReference type="ChEBI" id="CHEBI:58052"/>
        <dbReference type="ChEBI" id="CHEBI:58223"/>
        <dbReference type="ChEBI" id="CHEBI:132367"/>
        <dbReference type="ChEBI" id="CHEBI:132368"/>
        <dbReference type="EC" id="2.4.1.17"/>
    </reaction>
</comment>
<keyword evidence="3 4" id="KW-0808">Transferase</keyword>